<dbReference type="AlphaFoldDB" id="A0A6S7AGA7"/>
<dbReference type="EC" id="2.1.1.61" evidence="3"/>
<protein>
    <submittedName>
        <fullName evidence="3">tRNA 5-methylaminomethyl-2-thiouridine biosynthesis bifunctional protein MnmC</fullName>
        <ecNumber evidence="3">2.1.1.61</ecNumber>
    </submittedName>
</protein>
<dbReference type="PANTHER" id="PTHR13847">
    <property type="entry name" value="SARCOSINE DEHYDROGENASE-RELATED"/>
    <property type="match status" value="1"/>
</dbReference>
<sequence>MTLNRRDFILKTAVATTAASAVGALGLWPKHSAALTLAPAGVSPSASMLPPSELLQDARKVPTRLGIDPRIWNWRSDASASDPMPANYYEASLSDWPAFGGLPGDLHCEVVVIGGGLLGASTALHLAEAGVDVVLIEKDHIGSGASGRNGGQMTPGLARWEAGTMLENLSPDEAQRLWRFASAEAMETVDGLRHRHGFDCDRQYGHITAAVHAGHMGALVDNADARRRLGDDSVKIIGRHQLNEQHVKSDIYFGAAIDSGGGQVQPLALLRGLIHAFVKLGGRVYDGTAAQAIEESPGSTLVKTAQGALKATKAVVLAVHSATFQFMPGSATTVPFFTYVAVTPPLGNTLDALIPSGLPVYDTQLQIDYYRPVRDNRLLFGGQGTGNSWSPRDVNNYLLDRIKTVFPQLENPELEYSWSGISDLTLNGATDSRKSAGDVPVYMVHGWSGHGVAQTVRIGRAISDDLTGRNNDYAMLTRFDHAGIPLGRHLSPVAIPLIKGALGVRGLINPADMVSF</sequence>
<gene>
    <name evidence="3" type="primary">mnmC_1</name>
    <name evidence="3" type="ORF">LMG3441_04476</name>
</gene>
<keyword evidence="3" id="KW-0808">Transferase</keyword>
<dbReference type="SUPFAM" id="SSF51905">
    <property type="entry name" value="FAD/NAD(P)-binding domain"/>
    <property type="match status" value="1"/>
</dbReference>
<keyword evidence="1" id="KW-0560">Oxidoreductase</keyword>
<organism evidence="3 4">
    <name type="scientific">Achromobacter kerstersii</name>
    <dbReference type="NCBI Taxonomy" id="1353890"/>
    <lineage>
        <taxon>Bacteria</taxon>
        <taxon>Pseudomonadati</taxon>
        <taxon>Pseudomonadota</taxon>
        <taxon>Betaproteobacteria</taxon>
        <taxon>Burkholderiales</taxon>
        <taxon>Alcaligenaceae</taxon>
        <taxon>Achromobacter</taxon>
    </lineage>
</organism>
<dbReference type="GO" id="GO:0016491">
    <property type="term" value="F:oxidoreductase activity"/>
    <property type="evidence" value="ECO:0007669"/>
    <property type="project" value="UniProtKB-KW"/>
</dbReference>
<dbReference type="PROSITE" id="PS51318">
    <property type="entry name" value="TAT"/>
    <property type="match status" value="1"/>
</dbReference>
<dbReference type="Proteomes" id="UP000494269">
    <property type="component" value="Unassembled WGS sequence"/>
</dbReference>
<feature type="domain" description="FAD dependent oxidoreductase" evidence="2">
    <location>
        <begin position="110"/>
        <end position="464"/>
    </location>
</feature>
<dbReference type="InterPro" id="IPR006076">
    <property type="entry name" value="FAD-dep_OxRdtase"/>
</dbReference>
<dbReference type="GO" id="GO:0005737">
    <property type="term" value="C:cytoplasm"/>
    <property type="evidence" value="ECO:0007669"/>
    <property type="project" value="TreeGrafter"/>
</dbReference>
<dbReference type="InterPro" id="IPR036188">
    <property type="entry name" value="FAD/NAD-bd_sf"/>
</dbReference>
<evidence type="ECO:0000313" key="4">
    <source>
        <dbReference type="Proteomes" id="UP000494269"/>
    </source>
</evidence>
<evidence type="ECO:0000313" key="3">
    <source>
        <dbReference type="EMBL" id="CAB3728655.1"/>
    </source>
</evidence>
<dbReference type="Pfam" id="PF01266">
    <property type="entry name" value="DAO"/>
    <property type="match status" value="1"/>
</dbReference>
<dbReference type="Gene3D" id="3.30.9.10">
    <property type="entry name" value="D-Amino Acid Oxidase, subunit A, domain 2"/>
    <property type="match status" value="1"/>
</dbReference>
<keyword evidence="3" id="KW-0489">Methyltransferase</keyword>
<keyword evidence="4" id="KW-1185">Reference proteome</keyword>
<dbReference type="InterPro" id="IPR006311">
    <property type="entry name" value="TAT_signal"/>
</dbReference>
<dbReference type="Gene3D" id="3.50.50.60">
    <property type="entry name" value="FAD/NAD(P)-binding domain"/>
    <property type="match status" value="1"/>
</dbReference>
<dbReference type="EMBL" id="CADIJQ010000008">
    <property type="protein sequence ID" value="CAB3728655.1"/>
    <property type="molecule type" value="Genomic_DNA"/>
</dbReference>
<evidence type="ECO:0000259" key="2">
    <source>
        <dbReference type="Pfam" id="PF01266"/>
    </source>
</evidence>
<dbReference type="GO" id="GO:0004808">
    <property type="term" value="F:tRNA (5-methylaminomethyl-2-thiouridylate)(34)-methyltransferase activity"/>
    <property type="evidence" value="ECO:0007669"/>
    <property type="project" value="UniProtKB-EC"/>
</dbReference>
<name>A0A6S7AGA7_9BURK</name>
<evidence type="ECO:0000256" key="1">
    <source>
        <dbReference type="ARBA" id="ARBA00023002"/>
    </source>
</evidence>
<dbReference type="GO" id="GO:0032259">
    <property type="term" value="P:methylation"/>
    <property type="evidence" value="ECO:0007669"/>
    <property type="project" value="UniProtKB-KW"/>
</dbReference>
<dbReference type="PANTHER" id="PTHR13847:SF281">
    <property type="entry name" value="FAD DEPENDENT OXIDOREDUCTASE DOMAIN-CONTAINING PROTEIN"/>
    <property type="match status" value="1"/>
</dbReference>
<accession>A0A6S7AGA7</accession>
<reference evidence="3 4" key="1">
    <citation type="submission" date="2020-04" db="EMBL/GenBank/DDBJ databases">
        <authorList>
            <person name="De Canck E."/>
        </authorList>
    </citation>
    <scope>NUCLEOTIDE SEQUENCE [LARGE SCALE GENOMIC DNA]</scope>
    <source>
        <strain evidence="3 4">LMG 3441</strain>
    </source>
</reference>
<proteinExistence type="predicted"/>